<gene>
    <name evidence="2" type="ORF">QCN29_17950</name>
</gene>
<organism evidence="2 3">
    <name type="scientific">Streptomyces chengmaiensis</name>
    <dbReference type="NCBI Taxonomy" id="3040919"/>
    <lineage>
        <taxon>Bacteria</taxon>
        <taxon>Bacillati</taxon>
        <taxon>Actinomycetota</taxon>
        <taxon>Actinomycetes</taxon>
        <taxon>Kitasatosporales</taxon>
        <taxon>Streptomycetaceae</taxon>
        <taxon>Streptomyces</taxon>
    </lineage>
</organism>
<reference evidence="2 3" key="1">
    <citation type="submission" date="2023-04" db="EMBL/GenBank/DDBJ databases">
        <title>Streptomyces chengmaiensis sp. nov. isolated from the stem of mangrove plant in Hainan.</title>
        <authorList>
            <person name="Huang X."/>
            <person name="Zhou S."/>
            <person name="Chu X."/>
            <person name="Xie Y."/>
            <person name="Lin Y."/>
        </authorList>
    </citation>
    <scope>NUCLEOTIDE SEQUENCE [LARGE SCALE GENOMIC DNA]</scope>
    <source>
        <strain evidence="2 3">HNM0663</strain>
    </source>
</reference>
<evidence type="ECO:0000256" key="1">
    <source>
        <dbReference type="SAM" id="Phobius"/>
    </source>
</evidence>
<accession>A0ABT6HPI9</accession>
<name>A0ABT6HPI9_9ACTN</name>
<feature type="transmembrane region" description="Helical" evidence="1">
    <location>
        <begin position="154"/>
        <end position="173"/>
    </location>
</feature>
<feature type="transmembrane region" description="Helical" evidence="1">
    <location>
        <begin position="219"/>
        <end position="238"/>
    </location>
</feature>
<evidence type="ECO:0000313" key="3">
    <source>
        <dbReference type="Proteomes" id="UP001223144"/>
    </source>
</evidence>
<keyword evidence="1" id="KW-0472">Membrane</keyword>
<feature type="transmembrane region" description="Helical" evidence="1">
    <location>
        <begin position="194"/>
        <end position="213"/>
    </location>
</feature>
<proteinExistence type="predicted"/>
<keyword evidence="3" id="KW-1185">Reference proteome</keyword>
<protein>
    <submittedName>
        <fullName evidence="2">Uncharacterized protein</fullName>
    </submittedName>
</protein>
<keyword evidence="1" id="KW-1133">Transmembrane helix</keyword>
<dbReference type="Proteomes" id="UP001223144">
    <property type="component" value="Unassembled WGS sequence"/>
</dbReference>
<dbReference type="EMBL" id="JARWBG010000019">
    <property type="protein sequence ID" value="MDH2390637.1"/>
    <property type="molecule type" value="Genomic_DNA"/>
</dbReference>
<evidence type="ECO:0000313" key="2">
    <source>
        <dbReference type="EMBL" id="MDH2390637.1"/>
    </source>
</evidence>
<dbReference type="RefSeq" id="WP_279929228.1">
    <property type="nucleotide sequence ID" value="NZ_JARWBG010000019.1"/>
</dbReference>
<comment type="caution">
    <text evidence="2">The sequence shown here is derived from an EMBL/GenBank/DDBJ whole genome shotgun (WGS) entry which is preliminary data.</text>
</comment>
<sequence length="247" mass="26149">MTGLREMTAFRAGVTRVLGLLLIVVSVAPAAGCVLAFSDWLPTHIVRYEQYRTADHCPADSTPDAWWEDCLREIELLIVDTVVESGGRSSRYQATVDSEGFQGELDFGDPGPLLQALQAGDEAVGTIWRGDIVALTKDGVRQKTSDEPRHEPQMIAAGGAGLGLLAALGFVLGGARLVAPCNPGRFTWSRSGKGLFFTNLAVAFGVGLPAVWLGIPWQLVTPAIVAVDLGAGYFLLGIRGSAEAGAR</sequence>
<keyword evidence="1" id="KW-0812">Transmembrane</keyword>